<dbReference type="InterPro" id="IPR000160">
    <property type="entry name" value="GGDEF_dom"/>
</dbReference>
<dbReference type="Pfam" id="PF00563">
    <property type="entry name" value="EAL"/>
    <property type="match status" value="1"/>
</dbReference>
<evidence type="ECO:0000259" key="4">
    <source>
        <dbReference type="PROSITE" id="PS50887"/>
    </source>
</evidence>
<dbReference type="PANTHER" id="PTHR44757:SF2">
    <property type="entry name" value="BIOFILM ARCHITECTURE MAINTENANCE PROTEIN MBAA"/>
    <property type="match status" value="1"/>
</dbReference>
<dbReference type="Gene3D" id="3.30.450.20">
    <property type="entry name" value="PAS domain"/>
    <property type="match status" value="1"/>
</dbReference>
<dbReference type="SUPFAM" id="SSF55781">
    <property type="entry name" value="GAF domain-like"/>
    <property type="match status" value="1"/>
</dbReference>
<dbReference type="InterPro" id="IPR029787">
    <property type="entry name" value="Nucleotide_cyclase"/>
</dbReference>
<dbReference type="SUPFAM" id="SSF55073">
    <property type="entry name" value="Nucleotide cyclase"/>
    <property type="match status" value="1"/>
</dbReference>
<dbReference type="PANTHER" id="PTHR44757">
    <property type="entry name" value="DIGUANYLATE CYCLASE DGCP"/>
    <property type="match status" value="1"/>
</dbReference>
<dbReference type="Pfam" id="PF00990">
    <property type="entry name" value="GGDEF"/>
    <property type="match status" value="1"/>
</dbReference>
<keyword evidence="6" id="KW-1185">Reference proteome</keyword>
<sequence>MLFKQLLRVTLILIYSLLLVLSSVTLVMADGPKFEQVFSESGVVMLLIEPGSGRIVEANPAAVEFYGYPLDELQQMTIQQINTFTPEQVAQERAAVEAAQRNYLIFRHRLANGELRTVEVYSRPYHFNDQNLLFSIVNDITPGRHAAEDLWHYQEQLEAMVDAQVQEIERNRSYLNWILVGALLTQALVIVLLIINIQRKRQLQRQQTQTNLALTALATTFAPLSGEDFYQAVCQYLANALDVDYFFVAALTSDGQRAEVLAGWADGAPIVPFSYALEGTPCEDVCDKNRLIRVEGIQQAYPNDLLLVDLQAQAYIGCVLMDKCQQPLGLLVALSRKPMKNAKSVDTLMQLYVDRISAEMQRSRVEKQLTQMAHFDPLTSLSNRTLLADYLKHAMAQAVRHEQMLAILFIDLDGFKTVNDTYSHAIGDQVLVSLAVRMKKMIRDEDALARLGGDEFVAVMQHLHQSNDCIPFLNRLLQVISEPVIVEGIEFSITASIGVVFYPQHESIEADQLLRQADQAMYQAKQAGKNRYHLFDIERDRAQRDQHEGLLRVRQALEAGELELYYQPKVNMRSREVVGAEALIRWNHPDRGVLPPAEFLSLIENHPLAIDVGHWVLVTALDQVLLWREQGIHLPVSVNIDAIHLQCPSFVPQLELALNQRPGIEPYDLQLEILETTALDDVTQVSNIMQACRKLGVGFALDDFGTGYSSLTYLKRLPAELLKIDRSFVLDMLEDPEDLAILDGVIRLAGAFQRQVIAEGVETQAHCDALLKLGCELGQGYAIARPMPASEIPEWIRHWQQP</sequence>
<dbReference type="CDD" id="cd01948">
    <property type="entry name" value="EAL"/>
    <property type="match status" value="1"/>
</dbReference>
<dbReference type="NCBIfam" id="TIGR00254">
    <property type="entry name" value="GGDEF"/>
    <property type="match status" value="1"/>
</dbReference>
<dbReference type="SMART" id="SM00267">
    <property type="entry name" value="GGDEF"/>
    <property type="match status" value="1"/>
</dbReference>
<feature type="transmembrane region" description="Helical" evidence="2">
    <location>
        <begin position="174"/>
        <end position="195"/>
    </location>
</feature>
<keyword evidence="2" id="KW-1133">Transmembrane helix</keyword>
<dbReference type="InterPro" id="IPR052155">
    <property type="entry name" value="Biofilm_reg_signaling"/>
</dbReference>
<dbReference type="CDD" id="cd01949">
    <property type="entry name" value="GGDEF"/>
    <property type="match status" value="1"/>
</dbReference>
<evidence type="ECO:0000313" key="6">
    <source>
        <dbReference type="Proteomes" id="UP000325606"/>
    </source>
</evidence>
<dbReference type="SUPFAM" id="SSF141868">
    <property type="entry name" value="EAL domain-like"/>
    <property type="match status" value="1"/>
</dbReference>
<dbReference type="SUPFAM" id="SSF55785">
    <property type="entry name" value="PYP-like sensor domain (PAS domain)"/>
    <property type="match status" value="1"/>
</dbReference>
<dbReference type="SMART" id="SM00052">
    <property type="entry name" value="EAL"/>
    <property type="match status" value="1"/>
</dbReference>
<dbReference type="InterPro" id="IPR029016">
    <property type="entry name" value="GAF-like_dom_sf"/>
</dbReference>
<reference evidence="5 6" key="1">
    <citation type="submission" date="2019-09" db="EMBL/GenBank/DDBJ databases">
        <title>Nitrincola iocasae sp. nov., a bacterium isolated from the sediment collected at a cold seep field in South China Sea.</title>
        <authorList>
            <person name="Zhang H."/>
            <person name="Wang H."/>
            <person name="Li C."/>
        </authorList>
    </citation>
    <scope>NUCLEOTIDE SEQUENCE [LARGE SCALE GENOMIC DNA]</scope>
    <source>
        <strain evidence="5 6">KXZD1103</strain>
    </source>
</reference>
<dbReference type="PROSITE" id="PS50887">
    <property type="entry name" value="GGDEF"/>
    <property type="match status" value="1"/>
</dbReference>
<keyword evidence="2" id="KW-0812">Transmembrane</keyword>
<organism evidence="5 6">
    <name type="scientific">Nitrincola iocasae</name>
    <dbReference type="NCBI Taxonomy" id="2614693"/>
    <lineage>
        <taxon>Bacteria</taxon>
        <taxon>Pseudomonadati</taxon>
        <taxon>Pseudomonadota</taxon>
        <taxon>Gammaproteobacteria</taxon>
        <taxon>Oceanospirillales</taxon>
        <taxon>Oceanospirillaceae</taxon>
        <taxon>Nitrincola</taxon>
    </lineage>
</organism>
<dbReference type="InterPro" id="IPR035919">
    <property type="entry name" value="EAL_sf"/>
</dbReference>
<dbReference type="RefSeq" id="WP_151055700.1">
    <property type="nucleotide sequence ID" value="NZ_CP044222.1"/>
</dbReference>
<dbReference type="Proteomes" id="UP000325606">
    <property type="component" value="Chromosome"/>
</dbReference>
<dbReference type="Pfam" id="PF13426">
    <property type="entry name" value="PAS_9"/>
    <property type="match status" value="1"/>
</dbReference>
<evidence type="ECO:0000256" key="2">
    <source>
        <dbReference type="SAM" id="Phobius"/>
    </source>
</evidence>
<accession>A0A5J6LDS1</accession>
<dbReference type="Gene3D" id="3.30.450.40">
    <property type="match status" value="1"/>
</dbReference>
<gene>
    <name evidence="5" type="ORF">F5I99_10245</name>
</gene>
<protein>
    <submittedName>
        <fullName evidence="5">EAL domain-containing protein</fullName>
    </submittedName>
</protein>
<dbReference type="SMART" id="SM00091">
    <property type="entry name" value="PAS"/>
    <property type="match status" value="1"/>
</dbReference>
<keyword evidence="2" id="KW-0472">Membrane</keyword>
<evidence type="ECO:0000256" key="1">
    <source>
        <dbReference type="ARBA" id="ARBA00001946"/>
    </source>
</evidence>
<proteinExistence type="predicted"/>
<feature type="domain" description="EAL" evidence="3">
    <location>
        <begin position="546"/>
        <end position="800"/>
    </location>
</feature>
<evidence type="ECO:0000259" key="3">
    <source>
        <dbReference type="PROSITE" id="PS50883"/>
    </source>
</evidence>
<dbReference type="NCBIfam" id="TIGR00229">
    <property type="entry name" value="sensory_box"/>
    <property type="match status" value="1"/>
</dbReference>
<dbReference type="CDD" id="cd00130">
    <property type="entry name" value="PAS"/>
    <property type="match status" value="1"/>
</dbReference>
<comment type="cofactor">
    <cofactor evidence="1">
        <name>Mg(2+)</name>
        <dbReference type="ChEBI" id="CHEBI:18420"/>
    </cofactor>
</comment>
<dbReference type="Gene3D" id="3.20.20.450">
    <property type="entry name" value="EAL domain"/>
    <property type="match status" value="1"/>
</dbReference>
<feature type="domain" description="GGDEF" evidence="4">
    <location>
        <begin position="403"/>
        <end position="537"/>
    </location>
</feature>
<dbReference type="InterPro" id="IPR000014">
    <property type="entry name" value="PAS"/>
</dbReference>
<dbReference type="InterPro" id="IPR035965">
    <property type="entry name" value="PAS-like_dom_sf"/>
</dbReference>
<dbReference type="InterPro" id="IPR001633">
    <property type="entry name" value="EAL_dom"/>
</dbReference>
<dbReference type="InterPro" id="IPR043128">
    <property type="entry name" value="Rev_trsase/Diguanyl_cyclase"/>
</dbReference>
<dbReference type="Gene3D" id="3.30.70.270">
    <property type="match status" value="1"/>
</dbReference>
<dbReference type="EMBL" id="CP044222">
    <property type="protein sequence ID" value="QEW06854.1"/>
    <property type="molecule type" value="Genomic_DNA"/>
</dbReference>
<dbReference type="FunFam" id="3.30.70.270:FF:000001">
    <property type="entry name" value="Diguanylate cyclase domain protein"/>
    <property type="match status" value="1"/>
</dbReference>
<dbReference type="AlphaFoldDB" id="A0A5J6LDS1"/>
<dbReference type="GO" id="GO:0003824">
    <property type="term" value="F:catalytic activity"/>
    <property type="evidence" value="ECO:0007669"/>
    <property type="project" value="UniProtKB-ARBA"/>
</dbReference>
<dbReference type="PROSITE" id="PS50883">
    <property type="entry name" value="EAL"/>
    <property type="match status" value="1"/>
</dbReference>
<dbReference type="KEGG" id="nik:F5I99_10245"/>
<evidence type="ECO:0000313" key="5">
    <source>
        <dbReference type="EMBL" id="QEW06854.1"/>
    </source>
</evidence>
<name>A0A5J6LDS1_9GAMM</name>